<dbReference type="CDD" id="cd06225">
    <property type="entry name" value="HAMP"/>
    <property type="match status" value="1"/>
</dbReference>
<dbReference type="PANTHER" id="PTHR45138:SF6">
    <property type="entry name" value="DIGUANYLATE CYCLASE DGCN"/>
    <property type="match status" value="1"/>
</dbReference>
<dbReference type="InterPro" id="IPR029787">
    <property type="entry name" value="Nucleotide_cyclase"/>
</dbReference>
<dbReference type="SUPFAM" id="SSF55073">
    <property type="entry name" value="Nucleotide cyclase"/>
    <property type="match status" value="1"/>
</dbReference>
<protein>
    <recommendedName>
        <fullName evidence="1">diguanylate cyclase</fullName>
        <ecNumber evidence="1">2.7.7.65</ecNumber>
    </recommendedName>
</protein>
<evidence type="ECO:0000259" key="4">
    <source>
        <dbReference type="PROSITE" id="PS50887"/>
    </source>
</evidence>
<reference evidence="5" key="1">
    <citation type="journal article" date="2020" name="mSystems">
        <title>Genome- and Community-Level Interaction Insights into Carbon Utilization and Element Cycling Functions of Hydrothermarchaeota in Hydrothermal Sediment.</title>
        <authorList>
            <person name="Zhou Z."/>
            <person name="Liu Y."/>
            <person name="Xu W."/>
            <person name="Pan J."/>
            <person name="Luo Z.H."/>
            <person name="Li M."/>
        </authorList>
    </citation>
    <scope>NUCLEOTIDE SEQUENCE [LARGE SCALE GENOMIC DNA]</scope>
    <source>
        <strain evidence="5">SpSt-349</strain>
    </source>
</reference>
<feature type="domain" description="GGDEF" evidence="4">
    <location>
        <begin position="284"/>
        <end position="439"/>
    </location>
</feature>
<dbReference type="InterPro" id="IPR003660">
    <property type="entry name" value="HAMP_dom"/>
</dbReference>
<comment type="caution">
    <text evidence="5">The sequence shown here is derived from an EMBL/GenBank/DDBJ whole genome shotgun (WGS) entry which is preliminary data.</text>
</comment>
<accession>A0A831U1P9</accession>
<evidence type="ECO:0000256" key="2">
    <source>
        <dbReference type="SAM" id="Phobius"/>
    </source>
</evidence>
<dbReference type="Pfam" id="PF00990">
    <property type="entry name" value="GGDEF"/>
    <property type="match status" value="1"/>
</dbReference>
<dbReference type="GO" id="GO:0007165">
    <property type="term" value="P:signal transduction"/>
    <property type="evidence" value="ECO:0007669"/>
    <property type="project" value="InterPro"/>
</dbReference>
<dbReference type="Gene3D" id="3.30.70.270">
    <property type="match status" value="1"/>
</dbReference>
<feature type="transmembrane region" description="Helical" evidence="2">
    <location>
        <begin position="21"/>
        <end position="45"/>
    </location>
</feature>
<dbReference type="GO" id="GO:0043709">
    <property type="term" value="P:cell adhesion involved in single-species biofilm formation"/>
    <property type="evidence" value="ECO:0007669"/>
    <property type="project" value="TreeGrafter"/>
</dbReference>
<dbReference type="PROSITE" id="PS50885">
    <property type="entry name" value="HAMP"/>
    <property type="match status" value="1"/>
</dbReference>
<keyword evidence="2" id="KW-0472">Membrane</keyword>
<dbReference type="SUPFAM" id="SSF158472">
    <property type="entry name" value="HAMP domain-like"/>
    <property type="match status" value="1"/>
</dbReference>
<sequence length="442" mass="48623">MNESATAQQARTRFTLIQKLIASYAAMLFLTTTALAFSVMGLYSLNQTAKEIARTDLFIIDSANRLRELMLAQERIAGKFAILKNEEFKQLYSQRQAEFLAILGDIGQRDNSGLFRSLAAGYEAYRTATERALAAGTSDPLPAQKEADAVVGLIEELSSSRQKLLGKKLAEADRREADTVKVTLVLAFSGFLLAVSVAALTVHSISTSIRKLKKGMHRIAEGDFDYDPKIPVGDEIGALAEDFSRMGKKLKELEQISLDASPLTRLPGNIAIERVLNRRLQSGEPFAVCYADLDNFKAYNDRYGYIKASEVIKLTGELIHDTVREVAGGDAFVGHVGGDDFVMVVAAERSAQLCEAVIARFDDFIRRHYSAEDLARGAIEGVDRYGVSRTFPLMSISVAVVISRKGEFSSAVEIAKAAADIKDLLKKTPGSNYLINRRRTFR</sequence>
<dbReference type="AlphaFoldDB" id="A0A831U1P9"/>
<dbReference type="CDD" id="cd01949">
    <property type="entry name" value="GGDEF"/>
    <property type="match status" value="1"/>
</dbReference>
<gene>
    <name evidence="5" type="ORF">ENQ87_08810</name>
</gene>
<dbReference type="GO" id="GO:1902201">
    <property type="term" value="P:negative regulation of bacterial-type flagellum-dependent cell motility"/>
    <property type="evidence" value="ECO:0007669"/>
    <property type="project" value="TreeGrafter"/>
</dbReference>
<dbReference type="InterPro" id="IPR043128">
    <property type="entry name" value="Rev_trsase/Diguanyl_cyclase"/>
</dbReference>
<dbReference type="PROSITE" id="PS50887">
    <property type="entry name" value="GGDEF"/>
    <property type="match status" value="1"/>
</dbReference>
<proteinExistence type="predicted"/>
<dbReference type="InterPro" id="IPR050469">
    <property type="entry name" value="Diguanylate_Cyclase"/>
</dbReference>
<feature type="domain" description="HAMP" evidence="3">
    <location>
        <begin position="203"/>
        <end position="255"/>
    </location>
</feature>
<dbReference type="EC" id="2.7.7.65" evidence="1"/>
<evidence type="ECO:0000313" key="5">
    <source>
        <dbReference type="EMBL" id="HEN42464.1"/>
    </source>
</evidence>
<dbReference type="PANTHER" id="PTHR45138">
    <property type="entry name" value="REGULATORY COMPONENTS OF SENSORY TRANSDUCTION SYSTEM"/>
    <property type="match status" value="1"/>
</dbReference>
<keyword evidence="2" id="KW-1133">Transmembrane helix</keyword>
<dbReference type="NCBIfam" id="TIGR00254">
    <property type="entry name" value="GGDEF"/>
    <property type="match status" value="1"/>
</dbReference>
<name>A0A831U1P9_GEOME</name>
<dbReference type="SMART" id="SM00304">
    <property type="entry name" value="HAMP"/>
    <property type="match status" value="1"/>
</dbReference>
<feature type="transmembrane region" description="Helical" evidence="2">
    <location>
        <begin position="184"/>
        <end position="206"/>
    </location>
</feature>
<dbReference type="Gene3D" id="6.10.340.10">
    <property type="match status" value="1"/>
</dbReference>
<dbReference type="Pfam" id="PF00672">
    <property type="entry name" value="HAMP"/>
    <property type="match status" value="1"/>
</dbReference>
<dbReference type="InterPro" id="IPR000160">
    <property type="entry name" value="GGDEF_dom"/>
</dbReference>
<dbReference type="SMART" id="SM00267">
    <property type="entry name" value="GGDEF"/>
    <property type="match status" value="1"/>
</dbReference>
<keyword evidence="2" id="KW-0812">Transmembrane</keyword>
<evidence type="ECO:0000256" key="1">
    <source>
        <dbReference type="ARBA" id="ARBA00012528"/>
    </source>
</evidence>
<dbReference type="GO" id="GO:0005886">
    <property type="term" value="C:plasma membrane"/>
    <property type="evidence" value="ECO:0007669"/>
    <property type="project" value="TreeGrafter"/>
</dbReference>
<organism evidence="5">
    <name type="scientific">Geobacter metallireducens</name>
    <dbReference type="NCBI Taxonomy" id="28232"/>
    <lineage>
        <taxon>Bacteria</taxon>
        <taxon>Pseudomonadati</taxon>
        <taxon>Thermodesulfobacteriota</taxon>
        <taxon>Desulfuromonadia</taxon>
        <taxon>Geobacterales</taxon>
        <taxon>Geobacteraceae</taxon>
        <taxon>Geobacter</taxon>
    </lineage>
</organism>
<dbReference type="GO" id="GO:0052621">
    <property type="term" value="F:diguanylate cyclase activity"/>
    <property type="evidence" value="ECO:0007669"/>
    <property type="project" value="UniProtKB-EC"/>
</dbReference>
<dbReference type="EMBL" id="DSOV01000040">
    <property type="protein sequence ID" value="HEN42464.1"/>
    <property type="molecule type" value="Genomic_DNA"/>
</dbReference>
<evidence type="ECO:0000259" key="3">
    <source>
        <dbReference type="PROSITE" id="PS50885"/>
    </source>
</evidence>